<dbReference type="InterPro" id="IPR023362">
    <property type="entry name" value="PH-BEACH_dom"/>
</dbReference>
<protein>
    <recommendedName>
        <fullName evidence="1">BEACH-type PH domain-containing protein</fullName>
    </recommendedName>
</protein>
<sequence>MPIILPSKAVVENRREREQHQMAAAQITSYSTTAKLIAPGVVVPGTLSITSTDLFFDADEEHPLYKKQNPKRSSVEHELSNKIPCHFRALIE</sequence>
<name>A0A0D8XLS1_DICVI</name>
<dbReference type="STRING" id="29172.A0A0D8XLS1"/>
<keyword evidence="3" id="KW-1185">Reference proteome</keyword>
<evidence type="ECO:0000313" key="2">
    <source>
        <dbReference type="EMBL" id="KJH44682.1"/>
    </source>
</evidence>
<dbReference type="Gene3D" id="2.30.29.30">
    <property type="entry name" value="Pleckstrin-homology domain (PH domain)/Phosphotyrosine-binding domain (PTB)"/>
    <property type="match status" value="1"/>
</dbReference>
<reference evidence="3" key="2">
    <citation type="journal article" date="2016" name="Sci. Rep.">
        <title>Dictyocaulus viviparus genome, variome and transcriptome elucidate lungworm biology and support future intervention.</title>
        <authorList>
            <person name="McNulty S.N."/>
            <person name="Strube C."/>
            <person name="Rosa B.A."/>
            <person name="Martin J.C."/>
            <person name="Tyagi R."/>
            <person name="Choi Y.J."/>
            <person name="Wang Q."/>
            <person name="Hallsworth Pepin K."/>
            <person name="Zhang X."/>
            <person name="Ozersky P."/>
            <person name="Wilson R.K."/>
            <person name="Sternberg P.W."/>
            <person name="Gasser R.B."/>
            <person name="Mitreva M."/>
        </authorList>
    </citation>
    <scope>NUCLEOTIDE SEQUENCE [LARGE SCALE GENOMIC DNA]</scope>
    <source>
        <strain evidence="3">HannoverDv2000</strain>
    </source>
</reference>
<dbReference type="OrthoDB" id="26681at2759"/>
<gene>
    <name evidence="2" type="ORF">DICVIV_09289</name>
</gene>
<feature type="domain" description="BEACH-type PH" evidence="1">
    <location>
        <begin position="23"/>
        <end position="92"/>
    </location>
</feature>
<evidence type="ECO:0000259" key="1">
    <source>
        <dbReference type="PROSITE" id="PS51783"/>
    </source>
</evidence>
<evidence type="ECO:0000313" key="3">
    <source>
        <dbReference type="Proteomes" id="UP000053766"/>
    </source>
</evidence>
<dbReference type="InterPro" id="IPR011993">
    <property type="entry name" value="PH-like_dom_sf"/>
</dbReference>
<reference evidence="2 3" key="1">
    <citation type="submission" date="2013-11" db="EMBL/GenBank/DDBJ databases">
        <title>Draft genome of the bovine lungworm Dictyocaulus viviparus.</title>
        <authorList>
            <person name="Mitreva M."/>
        </authorList>
    </citation>
    <scope>NUCLEOTIDE SEQUENCE [LARGE SCALE GENOMIC DNA]</scope>
    <source>
        <strain evidence="2 3">HannoverDv2000</strain>
    </source>
</reference>
<dbReference type="AlphaFoldDB" id="A0A0D8XLS1"/>
<dbReference type="Proteomes" id="UP000053766">
    <property type="component" value="Unassembled WGS sequence"/>
</dbReference>
<dbReference type="PROSITE" id="PS51783">
    <property type="entry name" value="PH_BEACH"/>
    <property type="match status" value="1"/>
</dbReference>
<dbReference type="EMBL" id="KN716456">
    <property type="protein sequence ID" value="KJH44682.1"/>
    <property type="molecule type" value="Genomic_DNA"/>
</dbReference>
<organism evidence="2 3">
    <name type="scientific">Dictyocaulus viviparus</name>
    <name type="common">Bovine lungworm</name>
    <dbReference type="NCBI Taxonomy" id="29172"/>
    <lineage>
        <taxon>Eukaryota</taxon>
        <taxon>Metazoa</taxon>
        <taxon>Ecdysozoa</taxon>
        <taxon>Nematoda</taxon>
        <taxon>Chromadorea</taxon>
        <taxon>Rhabditida</taxon>
        <taxon>Rhabditina</taxon>
        <taxon>Rhabditomorpha</taxon>
        <taxon>Strongyloidea</taxon>
        <taxon>Metastrongylidae</taxon>
        <taxon>Dictyocaulus</taxon>
    </lineage>
</organism>
<accession>A0A0D8XLS1</accession>
<proteinExistence type="predicted"/>